<feature type="region of interest" description="Disordered" evidence="4">
    <location>
        <begin position="1484"/>
        <end position="1519"/>
    </location>
</feature>
<keyword evidence="5" id="KW-1133">Transmembrane helix</keyword>
<keyword evidence="3" id="KW-0732">Signal</keyword>
<feature type="domain" description="SpaA-like prealbumin fold" evidence="6">
    <location>
        <begin position="1227"/>
        <end position="1307"/>
    </location>
</feature>
<feature type="domain" description="SpaA-like prealbumin fold" evidence="6">
    <location>
        <begin position="384"/>
        <end position="472"/>
    </location>
</feature>
<evidence type="ECO:0000259" key="6">
    <source>
        <dbReference type="Pfam" id="PF17802"/>
    </source>
</evidence>
<keyword evidence="5" id="KW-0472">Membrane</keyword>
<evidence type="ECO:0000256" key="3">
    <source>
        <dbReference type="ARBA" id="ARBA00022729"/>
    </source>
</evidence>
<dbReference type="PANTHER" id="PTHR36108:SF13">
    <property type="entry name" value="COLOSSIN-B-RELATED"/>
    <property type="match status" value="1"/>
</dbReference>
<comment type="similarity">
    <text evidence="1">Belongs to the serine-aspartate repeat-containing protein (SDr) family.</text>
</comment>
<name>A0A9D2RZ14_9FIRM</name>
<gene>
    <name evidence="8" type="ORF">H9942_04415</name>
</gene>
<feature type="domain" description="SpaA-like prealbumin fold" evidence="6">
    <location>
        <begin position="1406"/>
        <end position="1491"/>
    </location>
</feature>
<dbReference type="Pfam" id="PF18202">
    <property type="entry name" value="TQ"/>
    <property type="match status" value="4"/>
</dbReference>
<evidence type="ECO:0000256" key="1">
    <source>
        <dbReference type="ARBA" id="ARBA00007257"/>
    </source>
</evidence>
<organism evidence="8 9">
    <name type="scientific">Candidatus Acutalibacter ornithocaccae</name>
    <dbReference type="NCBI Taxonomy" id="2838416"/>
    <lineage>
        <taxon>Bacteria</taxon>
        <taxon>Bacillati</taxon>
        <taxon>Bacillota</taxon>
        <taxon>Clostridia</taxon>
        <taxon>Eubacteriales</taxon>
        <taxon>Acutalibacteraceae</taxon>
        <taxon>Acutalibacter</taxon>
    </lineage>
</organism>
<dbReference type="Gene3D" id="2.60.40.1120">
    <property type="entry name" value="Carboxypeptidase-like, regulatory domain"/>
    <property type="match status" value="1"/>
</dbReference>
<sequence>TPPKGYKLDTKVYTFTINGADTSLSVEDEPGTLTLKLKKKDSQTGSTPQGNASLAGAVYQVSYQKGGQTVTEELTSDASGNLGTLEGLPLGTVTVKELTAPEGYRLDTEVHTYTVDGSQLTGDVYELEVTDLEEDVQRGGLTIQKLDSETGTTPQGDANLEGISFEIVNNSQNPVVVNGNTAQPGQVAMTITTNAAGVATTGENALPYGEYIVREVSTNESMLKTFDEEISVTIDSDGEMLEYEAENEVVRGGIDLEKQDSEMGATPQGNSSFAGIEFEIINRSTNPVVVGGQTYAVGEVVMTITTDESGHASTGSDVLPYGTYEVRESQTNESMLLTWTGETVQVRQNGHSVSVTAVNDVERGGLAVEKQDTITGSTPQGDADFSGITFEIINNSRNPVMVEGQKYQPGEVVKTLVTDSEGKASTAGDLLPYGEYILHESATNESMLLTAPDQTVLVEDDGIIYEFTMANEVVRGGVLIEKRDLESGLLTPLGGANLDGTLFEITNKSKNAVYVNGALYAPGEVCATIEVVDGIAQTENRALPYGSYQMVESKPGEGYLHTDQTVRSFQIRKDGEVIEFRDGDAAYNQVIRGDLQFVKVGEDGESNMHRFANVAFKLTSQTTGESHIVVTDENGEVRTTTEWNPHSQNTNGNDGVEDETLWDDHAGVWFGLTTESWTVDVQDELCALPYDTYTLEELPCKGNQGYELVKVPNITISRNNTTIYLGTIDDQFEGVPEIGTTATVDGEHTAEPAGEITLVDTVTYKNLKVGETYTVSGVLMDKETGEALLVNEQQITAELEFTPTSSEGSVELTYTFDGSALAGKSVVVFEDLYQGENVVASHADINDEGQTVSFGQPEIGTTATVDGEKTAQPAEQITITDTVEYSGLTVGQEYTLQGELVFQASGEPVTNGETPITAEATFVAPSSEGTIDIPFTFDATGLGGNSVVVFETLYFGDKVIAEHADLDDEGQTVTFTETPQISTTATVDGQHTADPVGEITIVDVVEYTGLTPGKLYTISGVLMDKATGDLLLVDEAEVTAEVEFTPEEPSGTVELTYTLDASTLAGTTIVVFETLYSGGVEIAAHADINDEAQTVEITEPEQPTLGTTATVDGQHTAAPNGEITIVDVVEYTGLVPGKPYDIQGVLMNKATGSPLEADGQQFTAQLEFTPEEPSGTVELTYTLNASTLAGTTIVVFETLYSDGVEIAVHADINDEAQTVVISPRGGLLIQKTSEDGVLEGFTFLVEGEGYSETFTTDGAGKIYIEDLAPGEYTITEQDSELTARYEIPAGQTVEVTADQATTVEFYNALLRGKITGHKTGAEQAPLEGVTFGLFDAEVIEFSAENAIATTETDTNGEFSFEAPYGNYKVKELETAPGYVTMKESIAVELDKTDVDLEDIANSQTVVHFSKVDAETGEELPGAVLELYAPDGSLLDTWETTEIPHVIPGLPVGEGYILREVTAPEGFEVAADVAFNVEDTTEIQTITMKDEKTPDQPEEPDTPDEPEEPDEPTPDIPQTGGSRAVIWVTGLLILALLGLCITIPLLRHINKQ</sequence>
<dbReference type="NCBIfam" id="NF033903">
    <property type="entry name" value="VaFE_rpt"/>
    <property type="match status" value="4"/>
</dbReference>
<keyword evidence="2" id="KW-0964">Secreted</keyword>
<dbReference type="InterPro" id="IPR041033">
    <property type="entry name" value="SpaA_PFL_dom_1"/>
</dbReference>
<feature type="transmembrane region" description="Helical" evidence="5">
    <location>
        <begin position="1523"/>
        <end position="1545"/>
    </location>
</feature>
<dbReference type="InterPro" id="IPR041100">
    <property type="entry name" value="TQ"/>
</dbReference>
<dbReference type="Gene3D" id="2.60.40.10">
    <property type="entry name" value="Immunoglobulins"/>
    <property type="match status" value="8"/>
</dbReference>
<evidence type="ECO:0000259" key="7">
    <source>
        <dbReference type="Pfam" id="PF18202"/>
    </source>
</evidence>
<dbReference type="Gene3D" id="2.60.40.3930">
    <property type="match status" value="4"/>
</dbReference>
<feature type="domain" description="SpaA-like prealbumin fold" evidence="6">
    <location>
        <begin position="269"/>
        <end position="359"/>
    </location>
</feature>
<evidence type="ECO:0000256" key="2">
    <source>
        <dbReference type="ARBA" id="ARBA00022525"/>
    </source>
</evidence>
<protein>
    <submittedName>
        <fullName evidence="8">VaFE repeat-containing surface-anchored protein</fullName>
    </submittedName>
</protein>
<feature type="domain" description="T-Q ester bond containing" evidence="7">
    <location>
        <begin position="857"/>
        <end position="974"/>
    </location>
</feature>
<evidence type="ECO:0000313" key="9">
    <source>
        <dbReference type="Proteomes" id="UP000824214"/>
    </source>
</evidence>
<dbReference type="SUPFAM" id="SSF49452">
    <property type="entry name" value="Starch-binding domain-like"/>
    <property type="match status" value="1"/>
</dbReference>
<feature type="domain" description="SpaA-like prealbumin fold" evidence="6">
    <location>
        <begin position="141"/>
        <end position="248"/>
    </location>
</feature>
<dbReference type="GO" id="GO:0030246">
    <property type="term" value="F:carbohydrate binding"/>
    <property type="evidence" value="ECO:0007669"/>
    <property type="project" value="InterPro"/>
</dbReference>
<feature type="domain" description="T-Q ester bond containing" evidence="7">
    <location>
        <begin position="736"/>
        <end position="853"/>
    </location>
</feature>
<accession>A0A9D2RZ14</accession>
<proteinExistence type="inferred from homology"/>
<feature type="domain" description="SpaA-like prealbumin fold" evidence="6">
    <location>
        <begin position="495"/>
        <end position="579"/>
    </location>
</feature>
<dbReference type="InterPro" id="IPR013784">
    <property type="entry name" value="Carb-bd-like_fold"/>
</dbReference>
<feature type="domain" description="T-Q ester bond containing" evidence="7">
    <location>
        <begin position="979"/>
        <end position="1096"/>
    </location>
</feature>
<reference evidence="8" key="2">
    <citation type="submission" date="2021-04" db="EMBL/GenBank/DDBJ databases">
        <authorList>
            <person name="Gilroy R."/>
        </authorList>
    </citation>
    <scope>NUCLEOTIDE SEQUENCE</scope>
    <source>
        <strain evidence="8">ChiBcolR8-3208</strain>
    </source>
</reference>
<evidence type="ECO:0000256" key="5">
    <source>
        <dbReference type="SAM" id="Phobius"/>
    </source>
</evidence>
<feature type="domain" description="SpaA-like prealbumin fold" evidence="6">
    <location>
        <begin position="35"/>
        <end position="121"/>
    </location>
</feature>
<reference evidence="8" key="1">
    <citation type="journal article" date="2021" name="PeerJ">
        <title>Extensive microbial diversity within the chicken gut microbiome revealed by metagenomics and culture.</title>
        <authorList>
            <person name="Gilroy R."/>
            <person name="Ravi A."/>
            <person name="Getino M."/>
            <person name="Pursley I."/>
            <person name="Horton D.L."/>
            <person name="Alikhan N.F."/>
            <person name="Baker D."/>
            <person name="Gharbi K."/>
            <person name="Hall N."/>
            <person name="Watson M."/>
            <person name="Adriaenssens E.M."/>
            <person name="Foster-Nyarko E."/>
            <person name="Jarju S."/>
            <person name="Secka A."/>
            <person name="Antonio M."/>
            <person name="Oren A."/>
            <person name="Chaudhuri R.R."/>
            <person name="La Ragione R."/>
            <person name="Hildebrand F."/>
            <person name="Pallen M.J."/>
        </authorList>
    </citation>
    <scope>NUCLEOTIDE SEQUENCE</scope>
    <source>
        <strain evidence="8">ChiBcolR8-3208</strain>
    </source>
</reference>
<dbReference type="PANTHER" id="PTHR36108">
    <property type="entry name" value="COLOSSIN-B-RELATED"/>
    <property type="match status" value="1"/>
</dbReference>
<feature type="compositionally biased region" description="Acidic residues" evidence="4">
    <location>
        <begin position="1495"/>
        <end position="1512"/>
    </location>
</feature>
<dbReference type="EMBL" id="DWXZ01000088">
    <property type="protein sequence ID" value="HJB37296.1"/>
    <property type="molecule type" value="Genomic_DNA"/>
</dbReference>
<dbReference type="SUPFAM" id="SSF49478">
    <property type="entry name" value="Cna protein B-type domain"/>
    <property type="match status" value="1"/>
</dbReference>
<feature type="non-terminal residue" evidence="8">
    <location>
        <position position="1"/>
    </location>
</feature>
<dbReference type="Proteomes" id="UP000824214">
    <property type="component" value="Unassembled WGS sequence"/>
</dbReference>
<evidence type="ECO:0000313" key="8">
    <source>
        <dbReference type="EMBL" id="HJB37296.1"/>
    </source>
</evidence>
<dbReference type="InterPro" id="IPR013783">
    <property type="entry name" value="Ig-like_fold"/>
</dbReference>
<feature type="domain" description="SpaA-like prealbumin fold" evidence="6">
    <location>
        <begin position="1312"/>
        <end position="1393"/>
    </location>
</feature>
<dbReference type="Pfam" id="PF17802">
    <property type="entry name" value="SpaA"/>
    <property type="match status" value="8"/>
</dbReference>
<comment type="caution">
    <text evidence="8">The sequence shown here is derived from an EMBL/GenBank/DDBJ whole genome shotgun (WGS) entry which is preliminary data.</text>
</comment>
<keyword evidence="5" id="KW-0812">Transmembrane</keyword>
<feature type="domain" description="T-Q ester bond containing" evidence="7">
    <location>
        <begin position="1103"/>
        <end position="1220"/>
    </location>
</feature>
<evidence type="ECO:0000256" key="4">
    <source>
        <dbReference type="SAM" id="MobiDB-lite"/>
    </source>
</evidence>